<reference evidence="2" key="1">
    <citation type="journal article" date="2019" name="Int. J. Syst. Evol. Microbiol.">
        <title>The Global Catalogue of Microorganisms (GCM) 10K type strain sequencing project: providing services to taxonomists for standard genome sequencing and annotation.</title>
        <authorList>
            <consortium name="The Broad Institute Genomics Platform"/>
            <consortium name="The Broad Institute Genome Sequencing Center for Infectious Disease"/>
            <person name="Wu L."/>
            <person name="Ma J."/>
        </authorList>
    </citation>
    <scope>NUCLEOTIDE SEQUENCE [LARGE SCALE GENOMIC DNA]</scope>
    <source>
        <strain evidence="2">CGMCC 1.12770</strain>
    </source>
</reference>
<comment type="caution">
    <text evidence="1">The sequence shown here is derived from an EMBL/GenBank/DDBJ whole genome shotgun (WGS) entry which is preliminary data.</text>
</comment>
<dbReference type="Proteomes" id="UP000652153">
    <property type="component" value="Unassembled WGS sequence"/>
</dbReference>
<organism evidence="1 2">
    <name type="scientific">Paenibacillus silvae</name>
    <dbReference type="NCBI Taxonomy" id="1325358"/>
    <lineage>
        <taxon>Bacteria</taxon>
        <taxon>Bacillati</taxon>
        <taxon>Bacillota</taxon>
        <taxon>Bacilli</taxon>
        <taxon>Bacillales</taxon>
        <taxon>Paenibacillaceae</taxon>
        <taxon>Paenibacillus</taxon>
    </lineage>
</organism>
<dbReference type="EMBL" id="BMFU01000006">
    <property type="protein sequence ID" value="GGH62680.1"/>
    <property type="molecule type" value="Genomic_DNA"/>
</dbReference>
<evidence type="ECO:0000313" key="2">
    <source>
        <dbReference type="Proteomes" id="UP000652153"/>
    </source>
</evidence>
<accession>A0ABQ1ZH66</accession>
<gene>
    <name evidence="1" type="ORF">GCM10008014_39370</name>
</gene>
<sequence>MLLPQDAGTWDTLHHVGATVTGRGERRIHYASTAGRGNVGYFTSSGCHCHGTRGTWEHKSTLEAGAEQATTRLTSYTSN</sequence>
<evidence type="ECO:0000313" key="1">
    <source>
        <dbReference type="EMBL" id="GGH62680.1"/>
    </source>
</evidence>
<keyword evidence="2" id="KW-1185">Reference proteome</keyword>
<proteinExistence type="predicted"/>
<protein>
    <submittedName>
        <fullName evidence="1">Uncharacterized protein</fullName>
    </submittedName>
</protein>
<name>A0ABQ1ZH66_9BACL</name>